<keyword evidence="2" id="KW-1185">Reference proteome</keyword>
<protein>
    <submittedName>
        <fullName evidence="1">Peptidase S9, putative</fullName>
    </submittedName>
</protein>
<dbReference type="AlphaFoldDB" id="A0A9W5TCF3"/>
<evidence type="ECO:0000313" key="1">
    <source>
        <dbReference type="EMBL" id="GFE54935.1"/>
    </source>
</evidence>
<reference evidence="1" key="1">
    <citation type="submission" date="2019-12" db="EMBL/GenBank/DDBJ databases">
        <title>Genome sequence of Babesia ovis.</title>
        <authorList>
            <person name="Yamagishi J."/>
            <person name="Sevinc F."/>
            <person name="Xuan X."/>
        </authorList>
    </citation>
    <scope>NUCLEOTIDE SEQUENCE</scope>
    <source>
        <strain evidence="1">Selcuk</strain>
    </source>
</reference>
<organism evidence="1 2">
    <name type="scientific">Babesia ovis</name>
    <dbReference type="NCBI Taxonomy" id="5869"/>
    <lineage>
        <taxon>Eukaryota</taxon>
        <taxon>Sar</taxon>
        <taxon>Alveolata</taxon>
        <taxon>Apicomplexa</taxon>
        <taxon>Aconoidasida</taxon>
        <taxon>Piroplasmida</taxon>
        <taxon>Babesiidae</taxon>
        <taxon>Babesia</taxon>
    </lineage>
</organism>
<dbReference type="OrthoDB" id="10513619at2759"/>
<dbReference type="EMBL" id="BLIY01000017">
    <property type="protein sequence ID" value="GFE54935.1"/>
    <property type="molecule type" value="Genomic_DNA"/>
</dbReference>
<sequence length="118" mass="13250">MESQIPIFYLLTLEVPRGETGTKRYLYGGVPAGDSYPRLLRIRNIYDWESDIYRTSKLVLSERVLRSHVKSLHPRLAPDSHSIAIESPGAEIDLLNGQHQYGSLGSHVTARHLHGTTA</sequence>
<name>A0A9W5TCF3_BABOV</name>
<proteinExistence type="predicted"/>
<comment type="caution">
    <text evidence="1">The sequence shown here is derived from an EMBL/GenBank/DDBJ whole genome shotgun (WGS) entry which is preliminary data.</text>
</comment>
<accession>A0A9W5TCF3</accession>
<evidence type="ECO:0000313" key="2">
    <source>
        <dbReference type="Proteomes" id="UP001057455"/>
    </source>
</evidence>
<gene>
    <name evidence="1" type="ORF">BaOVIS_023390</name>
</gene>
<dbReference type="Proteomes" id="UP001057455">
    <property type="component" value="Unassembled WGS sequence"/>
</dbReference>